<dbReference type="AlphaFoldDB" id="A0A1E1IZ09"/>
<dbReference type="EMBL" id="CALQ01001088">
    <property type="protein sequence ID" value="CCM16559.1"/>
    <property type="molecule type" value="Genomic_DNA"/>
</dbReference>
<protein>
    <submittedName>
        <fullName evidence="1">Uncharacterized protein</fullName>
    </submittedName>
</protein>
<proteinExistence type="predicted"/>
<name>A0A1E1IZ09_LEIGU</name>
<organism evidence="1">
    <name type="scientific">Leishmania guyanensis</name>
    <dbReference type="NCBI Taxonomy" id="5670"/>
    <lineage>
        <taxon>Eukaryota</taxon>
        <taxon>Discoba</taxon>
        <taxon>Euglenozoa</taxon>
        <taxon>Kinetoplastea</taxon>
        <taxon>Metakinetoplastina</taxon>
        <taxon>Trypanosomatida</taxon>
        <taxon>Trypanosomatidae</taxon>
        <taxon>Leishmaniinae</taxon>
        <taxon>Leishmania</taxon>
        <taxon>Leishmania guyanensis species complex</taxon>
    </lineage>
</organism>
<sequence>MRAGFCADRPGRYLHRQIRVRHFVRNGLRLTHCVLFDAACASLRPMTFPIFTSPAVITVGVDPCGGGGESPWLGNCYARRSLMLFQLLIQLLLRLYSYADFDVLVG</sequence>
<reference evidence="1" key="1">
    <citation type="submission" date="2012-08" db="EMBL/GenBank/DDBJ databases">
        <title>Comparative genomics of metastatic and non-metastatic Leishmania guyanensis provides insights into polygenic factors involved in Leishmania RNA virus infection.</title>
        <authorList>
            <person name="Smith D."/>
            <person name="Hertz-Fowler C."/>
            <person name="Martin R."/>
            <person name="Dickens N."/>
            <person name="Fasel N."/>
            <person name="Falquet L."/>
            <person name="Beverley S."/>
            <person name="Zangger H."/>
            <person name="Calderon-Copete S."/>
            <person name="Mottram J."/>
            <person name="Xenarios I."/>
        </authorList>
    </citation>
    <scope>NUCLEOTIDE SEQUENCE</scope>
    <source>
        <strain evidence="1">MHOM/BR/75/M4147/SSU:IR2SAT-LUC</strain>
    </source>
</reference>
<evidence type="ECO:0000313" key="1">
    <source>
        <dbReference type="EMBL" id="CCM16559.1"/>
    </source>
</evidence>
<gene>
    <name evidence="1" type="primary">LgM4147LRVhigh.26.01291.00390</name>
    <name evidence="1" type="ORF">BN36_2640630</name>
</gene>
<accession>A0A1E1IZ09</accession>